<evidence type="ECO:0000313" key="2">
    <source>
        <dbReference type="Proteomes" id="UP000008144"/>
    </source>
</evidence>
<dbReference type="HOGENOM" id="CLU_936758_0_0_1"/>
<dbReference type="EMBL" id="EAAA01002724">
    <property type="status" value="NOT_ANNOTATED_CDS"/>
    <property type="molecule type" value="Genomic_DNA"/>
</dbReference>
<dbReference type="GeneID" id="100183761"/>
<reference evidence="1" key="4">
    <citation type="submission" date="2025-09" db="UniProtKB">
        <authorList>
            <consortium name="Ensembl"/>
        </authorList>
    </citation>
    <scope>IDENTIFICATION</scope>
</reference>
<dbReference type="GeneTree" id="ENSGT00530000066867"/>
<keyword evidence="2" id="KW-1185">Reference proteome</keyword>
<name>F6YF73_CIOIN</name>
<sequence length="272" mass="30228">MADAVNYKHELCCARKIIYVSGQKSSSVFGGWVPLDDVCKKLAKWFKVSRSCFKRIENDSVYFEINRKIEALPVSPTVVSNIQAEVKKSVASCECKNLNTIVLAHSHGAKCVSHAFRSFNLNPGDLTNIYNKTAILTFGATQMVQSSASTVTRNFYFRNDSVVSFCRQLLWTSHDNCNVVPLGPFKRESRTVFKCSCCQNTAPESDVCPAGVVATLVNRFQSCSTGEDAQPQRPQSRLVGLGSGAVVAHFIEDYIECKTMKRHVKELLLVPR</sequence>
<reference evidence="1" key="3">
    <citation type="submission" date="2025-08" db="UniProtKB">
        <authorList>
            <consortium name="Ensembl"/>
        </authorList>
    </citation>
    <scope>IDENTIFICATION</scope>
</reference>
<gene>
    <name evidence="1" type="primary">LOC100183761</name>
</gene>
<dbReference type="RefSeq" id="XP_002129320.1">
    <property type="nucleotide sequence ID" value="XM_002129284.5"/>
</dbReference>
<reference evidence="2" key="1">
    <citation type="journal article" date="2002" name="Science">
        <title>The draft genome of Ciona intestinalis: insights into chordate and vertebrate origins.</title>
        <authorList>
            <person name="Dehal P."/>
            <person name="Satou Y."/>
            <person name="Campbell R.K."/>
            <person name="Chapman J."/>
            <person name="Degnan B."/>
            <person name="De Tomaso A."/>
            <person name="Davidson B."/>
            <person name="Di Gregorio A."/>
            <person name="Gelpke M."/>
            <person name="Goodstein D.M."/>
            <person name="Harafuji N."/>
            <person name="Hastings K.E."/>
            <person name="Ho I."/>
            <person name="Hotta K."/>
            <person name="Huang W."/>
            <person name="Kawashima T."/>
            <person name="Lemaire P."/>
            <person name="Martinez D."/>
            <person name="Meinertzhagen I.A."/>
            <person name="Necula S."/>
            <person name="Nonaka M."/>
            <person name="Putnam N."/>
            <person name="Rash S."/>
            <person name="Saiga H."/>
            <person name="Satake M."/>
            <person name="Terry A."/>
            <person name="Yamada L."/>
            <person name="Wang H.G."/>
            <person name="Awazu S."/>
            <person name="Azumi K."/>
            <person name="Boore J."/>
            <person name="Branno M."/>
            <person name="Chin-Bow S."/>
            <person name="DeSantis R."/>
            <person name="Doyle S."/>
            <person name="Francino P."/>
            <person name="Keys D.N."/>
            <person name="Haga S."/>
            <person name="Hayashi H."/>
            <person name="Hino K."/>
            <person name="Imai K.S."/>
            <person name="Inaba K."/>
            <person name="Kano S."/>
            <person name="Kobayashi K."/>
            <person name="Kobayashi M."/>
            <person name="Lee B.I."/>
            <person name="Makabe K.W."/>
            <person name="Manohar C."/>
            <person name="Matassi G."/>
            <person name="Medina M."/>
            <person name="Mochizuki Y."/>
            <person name="Mount S."/>
            <person name="Morishita T."/>
            <person name="Miura S."/>
            <person name="Nakayama A."/>
            <person name="Nishizaka S."/>
            <person name="Nomoto H."/>
            <person name="Ohta F."/>
            <person name="Oishi K."/>
            <person name="Rigoutsos I."/>
            <person name="Sano M."/>
            <person name="Sasaki A."/>
            <person name="Sasakura Y."/>
            <person name="Shoguchi E."/>
            <person name="Shin-i T."/>
            <person name="Spagnuolo A."/>
            <person name="Stainier D."/>
            <person name="Suzuki M.M."/>
            <person name="Tassy O."/>
            <person name="Takatori N."/>
            <person name="Tokuoka M."/>
            <person name="Yagi K."/>
            <person name="Yoshizaki F."/>
            <person name="Wada S."/>
            <person name="Zhang C."/>
            <person name="Hyatt P.D."/>
            <person name="Larimer F."/>
            <person name="Detter C."/>
            <person name="Doggett N."/>
            <person name="Glavina T."/>
            <person name="Hawkins T."/>
            <person name="Richardson P."/>
            <person name="Lucas S."/>
            <person name="Kohara Y."/>
            <person name="Levine M."/>
            <person name="Satoh N."/>
            <person name="Rokhsar D.S."/>
        </authorList>
    </citation>
    <scope>NUCLEOTIDE SEQUENCE [LARGE SCALE GENOMIC DNA]</scope>
</reference>
<dbReference type="Ensembl" id="ENSCINT00000024522.2">
    <property type="protein sequence ID" value="ENSCINP00000024276.2"/>
    <property type="gene ID" value="ENSCING00000013166.2"/>
</dbReference>
<proteinExistence type="predicted"/>
<dbReference type="AlphaFoldDB" id="F6YF73"/>
<accession>F6YF73</accession>
<dbReference type="KEGG" id="cin:100183761"/>
<accession>A0A1W2WIQ7</accession>
<dbReference type="InParanoid" id="F6YF73"/>
<reference evidence="1" key="2">
    <citation type="journal article" date="2008" name="Genome Biol.">
        <title>Improved genome assembly and evidence-based global gene model set for the chordate Ciona intestinalis: new insight into intron and operon populations.</title>
        <authorList>
            <person name="Satou Y."/>
            <person name="Mineta K."/>
            <person name="Ogasawara M."/>
            <person name="Sasakura Y."/>
            <person name="Shoguchi E."/>
            <person name="Ueno K."/>
            <person name="Yamada L."/>
            <person name="Matsumoto J."/>
            <person name="Wasserscheid J."/>
            <person name="Dewar K."/>
            <person name="Wiley G.B."/>
            <person name="Macmil S.L."/>
            <person name="Roe B.A."/>
            <person name="Zeller R.W."/>
            <person name="Hastings K.E."/>
            <person name="Lemaire P."/>
            <person name="Lindquist E."/>
            <person name="Endo T."/>
            <person name="Hotta K."/>
            <person name="Inaba K."/>
        </authorList>
    </citation>
    <scope>NUCLEOTIDE SEQUENCE [LARGE SCALE GENOMIC DNA]</scope>
    <source>
        <strain evidence="1">wild type</strain>
    </source>
</reference>
<evidence type="ECO:0000313" key="1">
    <source>
        <dbReference type="Ensembl" id="ENSCINP00000024276.2"/>
    </source>
</evidence>
<organism evidence="1 2">
    <name type="scientific">Ciona intestinalis</name>
    <name type="common">Transparent sea squirt</name>
    <name type="synonym">Ascidia intestinalis</name>
    <dbReference type="NCBI Taxonomy" id="7719"/>
    <lineage>
        <taxon>Eukaryota</taxon>
        <taxon>Metazoa</taxon>
        <taxon>Chordata</taxon>
        <taxon>Tunicata</taxon>
        <taxon>Ascidiacea</taxon>
        <taxon>Phlebobranchia</taxon>
        <taxon>Cionidae</taxon>
        <taxon>Ciona</taxon>
    </lineage>
</organism>
<dbReference type="Proteomes" id="UP000008144">
    <property type="component" value="Chromosome 8"/>
</dbReference>
<protein>
    <submittedName>
        <fullName evidence="1">Uncharacterized LOC100183761</fullName>
    </submittedName>
</protein>